<dbReference type="PANTHER" id="PTHR30061">
    <property type="entry name" value="MALTOSE-BINDING PERIPLASMIC PROTEIN"/>
    <property type="match status" value="1"/>
</dbReference>
<dbReference type="Proteomes" id="UP001321475">
    <property type="component" value="Chromosome"/>
</dbReference>
<proteinExistence type="inferred from homology"/>
<sequence length="347" mass="36921">MRRRGRRERHAQPRRGQRPDRLGAAAGVVPDAARRPDARQSRCTADRRGWGTLPLTDYGISTDGYADGVVQAGTYEDDLYGVVPVVNSLALFYNQDLLDAAGVTPPTTWDELESAAASLTDGDTYGVAFSGTNTFEGTWQFLPFMWSNGGHEDDLTAPETVEALDLVTRLVDDGSASQSVVTWSQNDVNDQFIAGKAAMMVNGPWNLPSLDAAEGLSFDVVTIPTRTAEQDPVAPLGGEAFTVPNTGDADRMAAAGEFVDCIVGDDHQLTMATGRGAVPSRTEVADQAAADEPLIAAFVDTVQTARARTALLGTQWPDAATRIYTAEQLALTGEASPSEALAQAQDQ</sequence>
<evidence type="ECO:0000313" key="6">
    <source>
        <dbReference type="Proteomes" id="UP001321475"/>
    </source>
</evidence>
<dbReference type="EMBL" id="AP027729">
    <property type="protein sequence ID" value="BDZ43719.1"/>
    <property type="molecule type" value="Genomic_DNA"/>
</dbReference>
<keyword evidence="6" id="KW-1185">Reference proteome</keyword>
<reference evidence="6" key="1">
    <citation type="journal article" date="2019" name="Int. J. Syst. Evol. Microbiol.">
        <title>The Global Catalogue of Microorganisms (GCM) 10K type strain sequencing project: providing services to taxonomists for standard genome sequencing and annotation.</title>
        <authorList>
            <consortium name="The Broad Institute Genomics Platform"/>
            <consortium name="The Broad Institute Genome Sequencing Center for Infectious Disease"/>
            <person name="Wu L."/>
            <person name="Ma J."/>
        </authorList>
    </citation>
    <scope>NUCLEOTIDE SEQUENCE [LARGE SCALE GENOMIC DNA]</scope>
    <source>
        <strain evidence="6">NBRC 108565</strain>
    </source>
</reference>
<name>A0ABN6XFZ3_9CELL</name>
<protein>
    <submittedName>
        <fullName evidence="5">Sugar ABC transporter substrate-binding protein</fullName>
    </submittedName>
</protein>
<evidence type="ECO:0000256" key="1">
    <source>
        <dbReference type="ARBA" id="ARBA00008520"/>
    </source>
</evidence>
<dbReference type="PANTHER" id="PTHR30061:SF50">
    <property type="entry name" value="MALTOSE_MALTODEXTRIN-BINDING PERIPLASMIC PROTEIN"/>
    <property type="match status" value="1"/>
</dbReference>
<dbReference type="Gene3D" id="3.40.190.10">
    <property type="entry name" value="Periplasmic binding protein-like II"/>
    <property type="match status" value="2"/>
</dbReference>
<dbReference type="InterPro" id="IPR006059">
    <property type="entry name" value="SBP"/>
</dbReference>
<gene>
    <name evidence="5" type="ORF">GCM10025865_30180</name>
</gene>
<organism evidence="5 6">
    <name type="scientific">Paraoerskovia sediminicola</name>
    <dbReference type="NCBI Taxonomy" id="1138587"/>
    <lineage>
        <taxon>Bacteria</taxon>
        <taxon>Bacillati</taxon>
        <taxon>Actinomycetota</taxon>
        <taxon>Actinomycetes</taxon>
        <taxon>Micrococcales</taxon>
        <taxon>Cellulomonadaceae</taxon>
        <taxon>Paraoerskovia</taxon>
    </lineage>
</organism>
<dbReference type="Pfam" id="PF13416">
    <property type="entry name" value="SBP_bac_8"/>
    <property type="match status" value="1"/>
</dbReference>
<feature type="region of interest" description="Disordered" evidence="4">
    <location>
        <begin position="1"/>
        <end position="45"/>
    </location>
</feature>
<comment type="similarity">
    <text evidence="1">Belongs to the bacterial solute-binding protein 1 family.</text>
</comment>
<evidence type="ECO:0000313" key="5">
    <source>
        <dbReference type="EMBL" id="BDZ43719.1"/>
    </source>
</evidence>
<evidence type="ECO:0000256" key="3">
    <source>
        <dbReference type="ARBA" id="ARBA00022729"/>
    </source>
</evidence>
<evidence type="ECO:0000256" key="2">
    <source>
        <dbReference type="ARBA" id="ARBA00022448"/>
    </source>
</evidence>
<evidence type="ECO:0000256" key="4">
    <source>
        <dbReference type="SAM" id="MobiDB-lite"/>
    </source>
</evidence>
<dbReference type="SUPFAM" id="SSF53850">
    <property type="entry name" value="Periplasmic binding protein-like II"/>
    <property type="match status" value="1"/>
</dbReference>
<dbReference type="RefSeq" id="WP_286217883.1">
    <property type="nucleotide sequence ID" value="NZ_AP027729.1"/>
</dbReference>
<feature type="compositionally biased region" description="Basic and acidic residues" evidence="4">
    <location>
        <begin position="32"/>
        <end position="45"/>
    </location>
</feature>
<keyword evidence="3" id="KW-0732">Signal</keyword>
<feature type="compositionally biased region" description="Basic residues" evidence="4">
    <location>
        <begin position="1"/>
        <end position="16"/>
    </location>
</feature>
<accession>A0ABN6XFZ3</accession>
<keyword evidence="2" id="KW-0813">Transport</keyword>